<accession>A0ABV6XAQ0</accession>
<dbReference type="InterPro" id="IPR003819">
    <property type="entry name" value="TauD/TfdA-like"/>
</dbReference>
<organism evidence="5 6">
    <name type="scientific">Streptacidiphilus alkalitolerans</name>
    <dbReference type="NCBI Taxonomy" id="3342712"/>
    <lineage>
        <taxon>Bacteria</taxon>
        <taxon>Bacillati</taxon>
        <taxon>Actinomycetota</taxon>
        <taxon>Actinomycetes</taxon>
        <taxon>Kitasatosporales</taxon>
        <taxon>Streptomycetaceae</taxon>
        <taxon>Streptacidiphilus</taxon>
    </lineage>
</organism>
<evidence type="ECO:0000256" key="3">
    <source>
        <dbReference type="SAM" id="MobiDB-lite"/>
    </source>
</evidence>
<evidence type="ECO:0000313" key="5">
    <source>
        <dbReference type="EMBL" id="MFC1435365.1"/>
    </source>
</evidence>
<keyword evidence="5" id="KW-0223">Dioxygenase</keyword>
<dbReference type="Proteomes" id="UP001592530">
    <property type="component" value="Unassembled WGS sequence"/>
</dbReference>
<feature type="region of interest" description="Disordered" evidence="3">
    <location>
        <begin position="1"/>
        <end position="33"/>
    </location>
</feature>
<dbReference type="RefSeq" id="WP_380558390.1">
    <property type="nucleotide sequence ID" value="NZ_JBHEZY010000018.1"/>
</dbReference>
<name>A0ABV6XAQ0_9ACTN</name>
<dbReference type="Gene3D" id="3.60.130.10">
    <property type="entry name" value="Clavaminate synthase-like"/>
    <property type="match status" value="1"/>
</dbReference>
<evidence type="ECO:0000256" key="1">
    <source>
        <dbReference type="ARBA" id="ARBA00023002"/>
    </source>
</evidence>
<feature type="compositionally biased region" description="Polar residues" evidence="3">
    <location>
        <begin position="1"/>
        <end position="11"/>
    </location>
</feature>
<dbReference type="GO" id="GO:0051213">
    <property type="term" value="F:dioxygenase activity"/>
    <property type="evidence" value="ECO:0007669"/>
    <property type="project" value="UniProtKB-KW"/>
</dbReference>
<proteinExistence type="predicted"/>
<evidence type="ECO:0000313" key="6">
    <source>
        <dbReference type="Proteomes" id="UP001592530"/>
    </source>
</evidence>
<dbReference type="Pfam" id="PF02668">
    <property type="entry name" value="TauD"/>
    <property type="match status" value="1"/>
</dbReference>
<gene>
    <name evidence="5" type="ORF">ACEZDB_32465</name>
</gene>
<reference evidence="5 6" key="1">
    <citation type="submission" date="2024-09" db="EMBL/GenBank/DDBJ databases">
        <authorList>
            <person name="Lee S.D."/>
        </authorList>
    </citation>
    <scope>NUCLEOTIDE SEQUENCE [LARGE SCALE GENOMIC DNA]</scope>
    <source>
        <strain evidence="5 6">N1-3</strain>
    </source>
</reference>
<dbReference type="InterPro" id="IPR042098">
    <property type="entry name" value="TauD-like_sf"/>
</dbReference>
<dbReference type="SUPFAM" id="SSF51197">
    <property type="entry name" value="Clavaminate synthase-like"/>
    <property type="match status" value="1"/>
</dbReference>
<evidence type="ECO:0000259" key="4">
    <source>
        <dbReference type="Pfam" id="PF02668"/>
    </source>
</evidence>
<keyword evidence="1" id="KW-0560">Oxidoreductase</keyword>
<protein>
    <submittedName>
        <fullName evidence="5">TauD/TfdA family dioxygenase</fullName>
    </submittedName>
</protein>
<sequence length="298" mass="31266">MPSPASTTASPRLSRLPDFHTQPPAPIEAGDWSVPHPGHRLAIATAYRRAGYALVTVTGSTPTPSDVTALSQALSLGEPFTPPMYAASTHTVAGVSSLMADAQALHPFQDRAGQRVHCDATLQQLGEVPTTVMVCVRGAVSGGATYMVNLVAAYAALLREDPQAAAQLAHSGALERRSTFQPDQATVGPAFSTDTDGLLTTRFSRTATDTYHPDTDAGAPDLARALAFMDAAAAAGSRYRTDLLLAPGQALVLANHRLGHGRTAYQDDQAGPRLILRSLFTRTPDGWGTVGTSRSPQS</sequence>
<feature type="domain" description="TauD/TfdA-like" evidence="4">
    <location>
        <begin position="42"/>
        <end position="277"/>
    </location>
</feature>
<dbReference type="EMBL" id="JBHEZY010000018">
    <property type="protein sequence ID" value="MFC1435365.1"/>
    <property type="molecule type" value="Genomic_DNA"/>
</dbReference>
<comment type="caution">
    <text evidence="5">The sequence shown here is derived from an EMBL/GenBank/DDBJ whole genome shotgun (WGS) entry which is preliminary data.</text>
</comment>
<evidence type="ECO:0000256" key="2">
    <source>
        <dbReference type="ARBA" id="ARBA00023004"/>
    </source>
</evidence>
<keyword evidence="2" id="KW-0408">Iron</keyword>